<protein>
    <submittedName>
        <fullName evidence="2">Uncharacterized protein</fullName>
    </submittedName>
</protein>
<gene>
    <name evidence="2" type="ORF">SAMN05216557_102238</name>
</gene>
<dbReference type="AlphaFoldDB" id="A0A1G7IG43"/>
<feature type="region of interest" description="Disordered" evidence="1">
    <location>
        <begin position="1"/>
        <end position="30"/>
    </location>
</feature>
<feature type="compositionally biased region" description="Basic and acidic residues" evidence="1">
    <location>
        <begin position="132"/>
        <end position="141"/>
    </location>
</feature>
<proteinExistence type="predicted"/>
<reference evidence="2 3" key="1">
    <citation type="submission" date="2016-10" db="EMBL/GenBank/DDBJ databases">
        <authorList>
            <person name="Varghese N."/>
            <person name="Submissions S."/>
        </authorList>
    </citation>
    <scope>NUCLEOTIDE SEQUENCE [LARGE SCALE GENOMIC DNA]</scope>
    <source>
        <strain evidence="2 3">S7-754</strain>
    </source>
</reference>
<accession>A0A1G7IG43</accession>
<organism evidence="2 3">
    <name type="scientific">Sphingomonas carotinifaciens</name>
    <dbReference type="NCBI Taxonomy" id="1166323"/>
    <lineage>
        <taxon>Bacteria</taxon>
        <taxon>Pseudomonadati</taxon>
        <taxon>Pseudomonadota</taxon>
        <taxon>Alphaproteobacteria</taxon>
        <taxon>Sphingomonadales</taxon>
        <taxon>Sphingomonadaceae</taxon>
        <taxon>Sphingomonas</taxon>
    </lineage>
</organism>
<dbReference type="Proteomes" id="UP000323502">
    <property type="component" value="Unassembled WGS sequence"/>
</dbReference>
<keyword evidence="3" id="KW-1185">Reference proteome</keyword>
<evidence type="ECO:0000313" key="3">
    <source>
        <dbReference type="Proteomes" id="UP000323502"/>
    </source>
</evidence>
<sequence>MGVRVYGGAEAGDKQGTPDGGMRGEGSGDVENGLRHQIAVENGRVVEVEEASGVVFAETNGMVATPVEKPRGTASSGWQAPVLIGLSFLAGFLLGRGRVVRRGVPVAFVMEEGPAESVVQVRGAGQDRIRDAQGDWDRVDQGSDESFPASDPPAY</sequence>
<name>A0A1G7IG43_9SPHN</name>
<feature type="region of interest" description="Disordered" evidence="1">
    <location>
        <begin position="132"/>
        <end position="155"/>
    </location>
</feature>
<evidence type="ECO:0000313" key="2">
    <source>
        <dbReference type="EMBL" id="SDF11720.1"/>
    </source>
</evidence>
<dbReference type="EMBL" id="FNBI01000002">
    <property type="protein sequence ID" value="SDF11720.1"/>
    <property type="molecule type" value="Genomic_DNA"/>
</dbReference>
<evidence type="ECO:0000256" key="1">
    <source>
        <dbReference type="SAM" id="MobiDB-lite"/>
    </source>
</evidence>
<feature type="compositionally biased region" description="Gly residues" evidence="1">
    <location>
        <begin position="18"/>
        <end position="27"/>
    </location>
</feature>